<protein>
    <submittedName>
        <fullName evidence="1">Uncharacterized protein</fullName>
    </submittedName>
</protein>
<proteinExistence type="predicted"/>
<organism evidence="1 2">
    <name type="scientific">Xanthomonas theicola</name>
    <dbReference type="NCBI Taxonomy" id="56464"/>
    <lineage>
        <taxon>Bacteria</taxon>
        <taxon>Pseudomonadati</taxon>
        <taxon>Pseudomonadota</taxon>
        <taxon>Gammaproteobacteria</taxon>
        <taxon>Lysobacterales</taxon>
        <taxon>Lysobacteraceae</taxon>
        <taxon>Xanthomonas</taxon>
    </lineage>
</organism>
<gene>
    <name evidence="1" type="ORF">XthCFBP4691_19625</name>
</gene>
<accession>A0A2S6Z4U4</accession>
<sequence>MKAQILRQQIEAVTVVVAHSVTLGAAKQQSGEGGVSPAAWNGHHGVLVPLPVTVQVHGPREGVAGTGVVPQRSLGYRWAIASADLQANEGTPVFIQESLGLVDLLHG</sequence>
<evidence type="ECO:0000313" key="2">
    <source>
        <dbReference type="Proteomes" id="UP000239898"/>
    </source>
</evidence>
<name>A0A2S6Z4U4_9XANT</name>
<dbReference type="Proteomes" id="UP000239898">
    <property type="component" value="Unassembled WGS sequence"/>
</dbReference>
<comment type="caution">
    <text evidence="1">The sequence shown here is derived from an EMBL/GenBank/DDBJ whole genome shotgun (WGS) entry which is preliminary data.</text>
</comment>
<keyword evidence="2" id="KW-1185">Reference proteome</keyword>
<evidence type="ECO:0000313" key="1">
    <source>
        <dbReference type="EMBL" id="PPT76308.1"/>
    </source>
</evidence>
<dbReference type="EMBL" id="MIGX01000197">
    <property type="protein sequence ID" value="PPT76308.1"/>
    <property type="molecule type" value="Genomic_DNA"/>
</dbReference>
<dbReference type="AlphaFoldDB" id="A0A2S6Z4U4"/>
<reference evidence="1 2" key="1">
    <citation type="submission" date="2016-08" db="EMBL/GenBank/DDBJ databases">
        <title>Evolution of the type three secretion system and type three effector repertoires in Xanthomonas.</title>
        <authorList>
            <person name="Merda D."/>
            <person name="Briand M."/>
            <person name="Bosis E."/>
            <person name="Rousseau C."/>
            <person name="Portier P."/>
            <person name="Jacques M.-A."/>
            <person name="Fischer-Le Saux M."/>
        </authorList>
    </citation>
    <scope>NUCLEOTIDE SEQUENCE [LARGE SCALE GENOMIC DNA]</scope>
    <source>
        <strain evidence="1 2">CFBP 4691</strain>
    </source>
</reference>